<accession>I2Q2L7</accession>
<organism evidence="1">
    <name type="scientific">Desulfovibrio sp. U5L</name>
    <dbReference type="NCBI Taxonomy" id="596152"/>
    <lineage>
        <taxon>Bacteria</taxon>
        <taxon>Pseudomonadati</taxon>
        <taxon>Thermodesulfobacteriota</taxon>
        <taxon>Desulfovibrionia</taxon>
        <taxon>Desulfovibrionales</taxon>
        <taxon>Desulfovibrionaceae</taxon>
        <taxon>Desulfovibrio</taxon>
    </lineage>
</organism>
<evidence type="ECO:0000313" key="1">
    <source>
        <dbReference type="EMBL" id="EIG54023.1"/>
    </source>
</evidence>
<dbReference type="HOGENOM" id="CLU_2154332_0_0_7"/>
<dbReference type="SUPFAM" id="SSF46955">
    <property type="entry name" value="Putative DNA-binding domain"/>
    <property type="match status" value="1"/>
</dbReference>
<dbReference type="STRING" id="596152.DesU5LDRAFT_2359"/>
<sequence length="111" mass="12607">MDHITIEPAVNGAEMDLRNLIREGLAPVMAEAVNGPLQAELRRVVDLERIRRKELLTAEEVEALYDFKVATLATWRCRGGGPDFFKRGAIILYRNRDVARFVDERIVKGRG</sequence>
<name>I2Q2L7_9BACT</name>
<dbReference type="eggNOG" id="ENOG5031FC6">
    <property type="taxonomic scope" value="Bacteria"/>
</dbReference>
<dbReference type="AlphaFoldDB" id="I2Q2L7"/>
<proteinExistence type="predicted"/>
<gene>
    <name evidence="1" type="ORF">DesU5LDRAFT_2359</name>
</gene>
<dbReference type="InterPro" id="IPR009061">
    <property type="entry name" value="DNA-bd_dom_put_sf"/>
</dbReference>
<dbReference type="EMBL" id="JH600068">
    <property type="protein sequence ID" value="EIG54023.1"/>
    <property type="molecule type" value="Genomic_DNA"/>
</dbReference>
<protein>
    <recommendedName>
        <fullName evidence="2">Helix-turn-helix domain-containing protein</fullName>
    </recommendedName>
</protein>
<reference evidence="1" key="1">
    <citation type="submission" date="2011-11" db="EMBL/GenBank/DDBJ databases">
        <title>Improved High-Quality Draft sequence of Desulfovibrio sp. U5L.</title>
        <authorList>
            <consortium name="US DOE Joint Genome Institute"/>
            <person name="Lucas S."/>
            <person name="Han J."/>
            <person name="Lapidus A."/>
            <person name="Cheng J.-F."/>
            <person name="Goodwin L."/>
            <person name="Pitluck S."/>
            <person name="Peters L."/>
            <person name="Ovchinnikova G."/>
            <person name="Held B."/>
            <person name="Detter J.C."/>
            <person name="Han C."/>
            <person name="Tapia R."/>
            <person name="Land M."/>
            <person name="Hauser L."/>
            <person name="Kyrpides N."/>
            <person name="Ivanova N."/>
            <person name="Pagani I."/>
            <person name="Gabster J."/>
            <person name="Walker C."/>
            <person name="Stolyar S."/>
            <person name="Stahl D."/>
            <person name="Arkin A."/>
            <person name="Dehal P."/>
            <person name="Hazen T."/>
            <person name="Woyke T."/>
        </authorList>
    </citation>
    <scope>NUCLEOTIDE SEQUENCE [LARGE SCALE GENOMIC DNA]</scope>
    <source>
        <strain evidence="1">U5L</strain>
    </source>
</reference>
<dbReference type="OrthoDB" id="7068969at2"/>
<evidence type="ECO:0008006" key="2">
    <source>
        <dbReference type="Google" id="ProtNLM"/>
    </source>
</evidence>